<dbReference type="PANTHER" id="PTHR11697:SF230">
    <property type="entry name" value="ZINC FINGER, MYM DOMAIN CONTAINING 1"/>
    <property type="match status" value="1"/>
</dbReference>
<evidence type="ECO:0000259" key="1">
    <source>
        <dbReference type="SMART" id="SM00597"/>
    </source>
</evidence>
<dbReference type="SMART" id="SM00597">
    <property type="entry name" value="ZnF_TTF"/>
    <property type="match status" value="1"/>
</dbReference>
<dbReference type="Pfam" id="PF14291">
    <property type="entry name" value="DUF4371"/>
    <property type="match status" value="1"/>
</dbReference>
<dbReference type="InterPro" id="IPR025398">
    <property type="entry name" value="DUF4371"/>
</dbReference>
<dbReference type="AlphaFoldDB" id="A0A1S4B816"/>
<dbReference type="OrthoDB" id="1297454at2759"/>
<proteinExistence type="predicted"/>
<sequence>MITKYFKAIPTPQSSGSGSSLPTPSSSPSPIIHDNINPLAGSNKEKILNLNLEPDPAERNFPKRDFGGFMSQFNLEWFNTSYSGWLEYSVKVDAAFCLCCYFFKNEHGGHGKVGNSFTKSGFRIWNKATERLNAYIGEVNSLHNRCFKMMRDLINQEQSILISLDKQSKKIKSDYRVLLNASIDVARFLLKQGMSFRGHDEGETSTKRENFVELLQWYADRDDEVKKVVLQSAPQNNMMIAPNIQKEIVNACAKEIIKAIVDDLNRDYFEILVDESKDVSHKEQMALVLRYVNKKGKLIERFLSIVHVKKTTSSSLQKAINDLFLEHSLSPSQIRGQAVAKKYYDVDHFFDIVANVFNIIGSSFKRRDMLREDQAKQLEELQVLGEVHTGSGLNQELGLQRPGDTRWGSHFKTVCNFIALFSSIINVLEFLASEGANYLERSVTKSLVNDIRSFEFVHMMHLMLKLLAIINELNIALQRKDQDIVNAMKLVGFAKRQLQVMREFKWESLIDNASSFCSKHDIVIPEMDKNYHLGKSKLNSNLLLGIASLSPDNSFANYDKDRIMKLATLYPHEFSGSKLEDLSYELDNYILFVKEDNDFSNL</sequence>
<feature type="domain" description="TTF-type" evidence="1">
    <location>
        <begin position="69"/>
        <end position="166"/>
    </location>
</feature>
<name>A0A1S4B816_TOBAC</name>
<organism evidence="2">
    <name type="scientific">Nicotiana tabacum</name>
    <name type="common">Common tobacco</name>
    <dbReference type="NCBI Taxonomy" id="4097"/>
    <lineage>
        <taxon>Eukaryota</taxon>
        <taxon>Viridiplantae</taxon>
        <taxon>Streptophyta</taxon>
        <taxon>Embryophyta</taxon>
        <taxon>Tracheophyta</taxon>
        <taxon>Spermatophyta</taxon>
        <taxon>Magnoliopsida</taxon>
        <taxon>eudicotyledons</taxon>
        <taxon>Gunneridae</taxon>
        <taxon>Pentapetalae</taxon>
        <taxon>asterids</taxon>
        <taxon>lamiids</taxon>
        <taxon>Solanales</taxon>
        <taxon>Solanaceae</taxon>
        <taxon>Nicotianoideae</taxon>
        <taxon>Nicotianeae</taxon>
        <taxon>Nicotiana</taxon>
    </lineage>
</organism>
<evidence type="ECO:0000313" key="2">
    <source>
        <dbReference type="RefSeq" id="XP_016485075.1"/>
    </source>
</evidence>
<protein>
    <submittedName>
        <fullName evidence="2">Zinc finger MYM-type protein 1-like</fullName>
    </submittedName>
</protein>
<gene>
    <name evidence="2" type="primary">LOC107805531</name>
</gene>
<reference evidence="2" key="1">
    <citation type="submission" date="2025-08" db="UniProtKB">
        <authorList>
            <consortium name="RefSeq"/>
        </authorList>
    </citation>
    <scope>IDENTIFICATION</scope>
</reference>
<dbReference type="PANTHER" id="PTHR11697">
    <property type="entry name" value="GENERAL TRANSCRIPTION FACTOR 2-RELATED ZINC FINGER PROTEIN"/>
    <property type="match status" value="1"/>
</dbReference>
<dbReference type="SUPFAM" id="SSF53098">
    <property type="entry name" value="Ribonuclease H-like"/>
    <property type="match status" value="1"/>
</dbReference>
<dbReference type="InterPro" id="IPR006580">
    <property type="entry name" value="Znf_TTF"/>
</dbReference>
<dbReference type="RefSeq" id="XP_016485075.1">
    <property type="nucleotide sequence ID" value="XM_016629589.1"/>
</dbReference>
<dbReference type="PaxDb" id="4097-A0A1S4B816"/>
<dbReference type="KEGG" id="nta:107805531"/>
<dbReference type="InterPro" id="IPR012337">
    <property type="entry name" value="RNaseH-like_sf"/>
</dbReference>
<dbReference type="InterPro" id="IPR055298">
    <property type="entry name" value="AtLOH3-like"/>
</dbReference>
<accession>A0A1S4B816</accession>
<dbReference type="STRING" id="4097.A0A1S4B816"/>